<evidence type="ECO:0000313" key="9">
    <source>
        <dbReference type="RefSeq" id="XP_055895006.1"/>
    </source>
</evidence>
<evidence type="ECO:0000256" key="5">
    <source>
        <dbReference type="PROSITE-ProRule" id="PRU00023"/>
    </source>
</evidence>
<dbReference type="AlphaFoldDB" id="A0A9W3B627"/>
<dbReference type="PROSITE" id="PS50954">
    <property type="entry name" value="LEM"/>
    <property type="match status" value="1"/>
</dbReference>
<dbReference type="PANTHER" id="PTHR12349">
    <property type="entry name" value="ANKYRIN REPEAT AND LEM DOMAIN-CONTAINING PROTEIN 2"/>
    <property type="match status" value="1"/>
</dbReference>
<evidence type="ECO:0000256" key="4">
    <source>
        <dbReference type="ARBA" id="ARBA00023306"/>
    </source>
</evidence>
<feature type="compositionally biased region" description="Basic and acidic residues" evidence="6">
    <location>
        <begin position="849"/>
        <end position="868"/>
    </location>
</feature>
<feature type="domain" description="LEM" evidence="7">
    <location>
        <begin position="12"/>
        <end position="56"/>
    </location>
</feature>
<accession>A0A9W3B627</accession>
<keyword evidence="3 5" id="KW-0040">ANK repeat</keyword>
<dbReference type="RefSeq" id="XP_055895006.1">
    <property type="nucleotide sequence ID" value="XM_056039031.1"/>
</dbReference>
<evidence type="ECO:0000256" key="2">
    <source>
        <dbReference type="ARBA" id="ARBA00022618"/>
    </source>
</evidence>
<dbReference type="GeneID" id="106061453"/>
<sequence>MDQDHLIERKVSELIANNSDSQLKCLLVENGLANVPLTAHTKSSLLKQLARKLLNLTSSPEAEAAVTVAEPQTNISLDASSAMTATEQHKNTPPETLDSLAVGAAAVAEQHKQISSEEAKVESNNNTDSIRKTLEEAKESLSFCLNEDNKTHYAVCIPGQDDSITVHTDFREVLKLMKENKAQNPRMLSFRNKAEAEAFAEQHTANEVCEGSTIKSSYPEERAEVEQGEVKLFPSLTTPQLSEFRIQLEKGNVSFCRERILSNPRFLIGNGDMPTILKEGPRYNAMHASVIAGQLESCRLIMEMVSDVEFLKRMYVTQARAEENSQRLTDLYLNTPDKIANKTPLHFASEKGMVDIVAFLVTFQACIRNFNRHMLVSMKKGDKQFESRVCTGKTPEEVACSRYNGPNPATVKAKIINLIQEGVCYVPLIKSDTIGPCVKVGDPYSPTSPYKLVSEIEDVFRPATDAEASLKDIRNMKVWAFAGPMSPHEGREFKRAWKSPRTKRANLKESLKVTDGDRGFEHFGRELADNHATSWQEFWPFLNEFADLRSEAGLDKLETFFQKHSVIVNMQTFLRPLAQFVDAEPYRVGVEYILKPVPESSVSLESENFVSVDSNVAESVSEQSQQTEEGSQVPQVPSVKDVVESENKSSPGFLSSLWGGLAKIKVYLSQSASKGSSLCSEVSQPKLLESDIVQPLHDTGSYPLVSAEQGDTNDDKVKEDHDLSQETPSSVLEKESKISLCETNISVKQSLEEHVAQEESADDTPVRSPYSVENDSGIPEVFTVRSHMDNSLTPRHWKYRSSRYSLDSPEKERDSESPSRKSSSGRKYYSDSERDRESPSRRVSRLTKHYSDYHPDQRRPSPSKKESKSSSSFNAKMDSLCRHLDKFSIVSPEKSTSSLLSVSCDLTSLKSLILEPSLKIFMGKMFTQFAAYLNTVNKTTSNKAAPQDLPIACLKQDNETILADIFLPQAIPDSTWLTSVLDEQTHHEIVKNVWVNYLVLFPDSDNAQKVCSLSSDEVFNVVVEGLPEDCKLNSKSIKELYKQSCESIEDKLSLTLEMRVIRIDTVQKKDIFVCGSVPTKVDADIYNTLNAQSCQLIRGQSQRFSSCRQWLDRMDKPGREFICSLPSPARVLRLERRELFPVSPLVLNDTRLPPQMTSTPKSSRTPHIS</sequence>
<feature type="compositionally biased region" description="Polar residues" evidence="6">
    <location>
        <begin position="1155"/>
        <end position="1169"/>
    </location>
</feature>
<feature type="region of interest" description="Disordered" evidence="6">
    <location>
        <begin position="802"/>
        <end position="874"/>
    </location>
</feature>
<proteinExistence type="inferred from homology"/>
<dbReference type="InterPro" id="IPR003887">
    <property type="entry name" value="LEM_dom"/>
</dbReference>
<protein>
    <submittedName>
        <fullName evidence="9 10">Uncharacterized protein LOC106061453</fullName>
    </submittedName>
</protein>
<dbReference type="InterPro" id="IPR056237">
    <property type="entry name" value="ANKLE2_3rd"/>
</dbReference>
<feature type="region of interest" description="Disordered" evidence="6">
    <location>
        <begin position="752"/>
        <end position="778"/>
    </location>
</feature>
<feature type="region of interest" description="Disordered" evidence="6">
    <location>
        <begin position="699"/>
        <end position="735"/>
    </location>
</feature>
<dbReference type="OrthoDB" id="6159667at2759"/>
<evidence type="ECO:0000256" key="1">
    <source>
        <dbReference type="ARBA" id="ARBA00007597"/>
    </source>
</evidence>
<dbReference type="Gene3D" id="1.25.40.20">
    <property type="entry name" value="Ankyrin repeat-containing domain"/>
    <property type="match status" value="1"/>
</dbReference>
<feature type="compositionally biased region" description="Low complexity" evidence="6">
    <location>
        <begin position="618"/>
        <end position="632"/>
    </location>
</feature>
<feature type="compositionally biased region" description="Basic and acidic residues" evidence="6">
    <location>
        <begin position="713"/>
        <end position="724"/>
    </location>
</feature>
<keyword evidence="4" id="KW-0131">Cell cycle</keyword>
<dbReference type="InterPro" id="IPR036770">
    <property type="entry name" value="Ankyrin_rpt-contain_sf"/>
</dbReference>
<dbReference type="PANTHER" id="PTHR12349:SF4">
    <property type="entry name" value="ANKYRIN REPEAT AND LEM DOMAIN-CONTAINING PROTEIN 2"/>
    <property type="match status" value="1"/>
</dbReference>
<evidence type="ECO:0000259" key="7">
    <source>
        <dbReference type="PROSITE" id="PS50954"/>
    </source>
</evidence>
<feature type="compositionally biased region" description="Basic and acidic residues" evidence="6">
    <location>
        <begin position="808"/>
        <end position="819"/>
    </location>
</feature>
<dbReference type="GO" id="GO:0051301">
    <property type="term" value="P:cell division"/>
    <property type="evidence" value="ECO:0007669"/>
    <property type="project" value="UniProtKB-KW"/>
</dbReference>
<dbReference type="InterPro" id="IPR002110">
    <property type="entry name" value="Ankyrin_rpt"/>
</dbReference>
<evidence type="ECO:0000313" key="8">
    <source>
        <dbReference type="Proteomes" id="UP001165740"/>
    </source>
</evidence>
<feature type="region of interest" description="Disordered" evidence="6">
    <location>
        <begin position="1150"/>
        <end position="1169"/>
    </location>
</feature>
<dbReference type="RefSeq" id="XP_055895007.1">
    <property type="nucleotide sequence ID" value="XM_056039032.1"/>
</dbReference>
<gene>
    <name evidence="9 10" type="primary">LOC106061453</name>
</gene>
<comment type="similarity">
    <text evidence="1">Belongs to the ANKLE2 family.</text>
</comment>
<evidence type="ECO:0000256" key="6">
    <source>
        <dbReference type="SAM" id="MobiDB-lite"/>
    </source>
</evidence>
<evidence type="ECO:0000313" key="10">
    <source>
        <dbReference type="RefSeq" id="XP_055895007.1"/>
    </source>
</evidence>
<dbReference type="OMA" id="ESEPTHK"/>
<organism evidence="8 10">
    <name type="scientific">Biomphalaria glabrata</name>
    <name type="common">Bloodfluke planorb</name>
    <name type="synonym">Freshwater snail</name>
    <dbReference type="NCBI Taxonomy" id="6526"/>
    <lineage>
        <taxon>Eukaryota</taxon>
        <taxon>Metazoa</taxon>
        <taxon>Spiralia</taxon>
        <taxon>Lophotrochozoa</taxon>
        <taxon>Mollusca</taxon>
        <taxon>Gastropoda</taxon>
        <taxon>Heterobranchia</taxon>
        <taxon>Euthyneura</taxon>
        <taxon>Panpulmonata</taxon>
        <taxon>Hygrophila</taxon>
        <taxon>Lymnaeoidea</taxon>
        <taxon>Planorbidae</taxon>
        <taxon>Biomphalaria</taxon>
    </lineage>
</organism>
<dbReference type="Proteomes" id="UP001165740">
    <property type="component" value="Chromosome 8"/>
</dbReference>
<feature type="compositionally biased region" description="Basic and acidic residues" evidence="6">
    <location>
        <begin position="828"/>
        <end position="840"/>
    </location>
</feature>
<dbReference type="Pfam" id="PF24567">
    <property type="entry name" value="ANKLE2_3rd"/>
    <property type="match status" value="1"/>
</dbReference>
<evidence type="ECO:0000256" key="3">
    <source>
        <dbReference type="ARBA" id="ARBA00023043"/>
    </source>
</evidence>
<feature type="region of interest" description="Disordered" evidence="6">
    <location>
        <begin position="615"/>
        <end position="638"/>
    </location>
</feature>
<keyword evidence="8" id="KW-1185">Reference proteome</keyword>
<dbReference type="PROSITE" id="PS50088">
    <property type="entry name" value="ANK_REPEAT"/>
    <property type="match status" value="1"/>
</dbReference>
<feature type="repeat" description="ANK" evidence="5">
    <location>
        <begin position="340"/>
        <end position="372"/>
    </location>
</feature>
<reference evidence="9 10" key="1">
    <citation type="submission" date="2025-04" db="UniProtKB">
        <authorList>
            <consortium name="RefSeq"/>
        </authorList>
    </citation>
    <scope>IDENTIFICATION</scope>
</reference>
<name>A0A9W3B627_BIOGL</name>
<keyword evidence="2" id="KW-0132">Cell division</keyword>